<dbReference type="GO" id="GO:0020037">
    <property type="term" value="F:heme binding"/>
    <property type="evidence" value="ECO:0007669"/>
    <property type="project" value="InterPro"/>
</dbReference>
<dbReference type="Proteomes" id="UP001152607">
    <property type="component" value="Unassembled WGS sequence"/>
</dbReference>
<organism evidence="9 10">
    <name type="scientific">Periconia digitata</name>
    <dbReference type="NCBI Taxonomy" id="1303443"/>
    <lineage>
        <taxon>Eukaryota</taxon>
        <taxon>Fungi</taxon>
        <taxon>Dikarya</taxon>
        <taxon>Ascomycota</taxon>
        <taxon>Pezizomycotina</taxon>
        <taxon>Dothideomycetes</taxon>
        <taxon>Pleosporomycetidae</taxon>
        <taxon>Pleosporales</taxon>
        <taxon>Massarineae</taxon>
        <taxon>Periconiaceae</taxon>
        <taxon>Periconia</taxon>
    </lineage>
</organism>
<comment type="caution">
    <text evidence="9">The sequence shown here is derived from an EMBL/GenBank/DDBJ whole genome shotgun (WGS) entry which is preliminary data.</text>
</comment>
<comment type="cofactor">
    <cofactor evidence="1 7">
        <name>heme</name>
        <dbReference type="ChEBI" id="CHEBI:30413"/>
    </cofactor>
</comment>
<dbReference type="OrthoDB" id="1844152at2759"/>
<comment type="similarity">
    <text evidence="3 8">Belongs to the cytochrome P450 family.</text>
</comment>
<dbReference type="GO" id="GO:0005506">
    <property type="term" value="F:iron ion binding"/>
    <property type="evidence" value="ECO:0007669"/>
    <property type="project" value="InterPro"/>
</dbReference>
<evidence type="ECO:0000256" key="2">
    <source>
        <dbReference type="ARBA" id="ARBA00004685"/>
    </source>
</evidence>
<keyword evidence="7 8" id="KW-0349">Heme</keyword>
<dbReference type="SUPFAM" id="SSF48264">
    <property type="entry name" value="Cytochrome P450"/>
    <property type="match status" value="1"/>
</dbReference>
<evidence type="ECO:0000256" key="7">
    <source>
        <dbReference type="PIRSR" id="PIRSR602403-1"/>
    </source>
</evidence>
<evidence type="ECO:0000256" key="4">
    <source>
        <dbReference type="ARBA" id="ARBA00022723"/>
    </source>
</evidence>
<dbReference type="GO" id="GO:0016705">
    <property type="term" value="F:oxidoreductase activity, acting on paired donors, with incorporation or reduction of molecular oxygen"/>
    <property type="evidence" value="ECO:0007669"/>
    <property type="project" value="InterPro"/>
</dbReference>
<dbReference type="CDD" id="cd11041">
    <property type="entry name" value="CYP503A1-like"/>
    <property type="match status" value="1"/>
</dbReference>
<gene>
    <name evidence="9" type="ORF">PDIGIT_LOCUS7520</name>
</gene>
<accession>A0A9W4XN05</accession>
<keyword evidence="8" id="KW-0503">Monooxygenase</keyword>
<protein>
    <recommendedName>
        <fullName evidence="11">Cytochrome P450</fullName>
    </recommendedName>
</protein>
<keyword evidence="10" id="KW-1185">Reference proteome</keyword>
<dbReference type="Gene3D" id="1.10.630.10">
    <property type="entry name" value="Cytochrome P450"/>
    <property type="match status" value="1"/>
</dbReference>
<sequence length="491" mass="56656">MACRARSRRRCIPECPYTRFRLPQPEVIPNRAELNVKKKIKTSEKPVVIRWWSRDYLIMPPKYLFDLRAAGWTQLHFFRNISDALFLYKTVDDLYTSPVAERMVNVVKKGLNPRLPYLTPGLMEEIEYGFEQELKNGKETSRGTEVPAMRFFSNIVHRSATRLMIGPELCRNEKFLEETTALLESIFFTAIVIVNLPLGPFRNALIGLFTLPHKWRLQRCVKMLQPVVEARLSVRNLETSQTSKHTVGDAIDWTLDLVNDETPYNTPKRLAYELLHNLWAASSAPGGMMTEVVYQLLAYPEYVDLMRKEAEVAVKEHGWTEKMLANLHLQDSFIREVNRLLPTGAITCSRTVTTAPFTFSDGLTLPVGTRFGFPIKAMQSDPDLIPAPESFNPFRFAQSSSSETHLAEESRRWSSTSMSTTNLAWGYGNHMCPGRFFAVRELKFILTKMLIEYEIGWDREKRDGRPKPITVEGQFVPNMKQKVFLRRRDVY</sequence>
<dbReference type="InterPro" id="IPR001128">
    <property type="entry name" value="Cyt_P450"/>
</dbReference>
<keyword evidence="5 8" id="KW-0560">Oxidoreductase</keyword>
<evidence type="ECO:0000256" key="5">
    <source>
        <dbReference type="ARBA" id="ARBA00023002"/>
    </source>
</evidence>
<dbReference type="Pfam" id="PF00067">
    <property type="entry name" value="p450"/>
    <property type="match status" value="1"/>
</dbReference>
<keyword evidence="4 7" id="KW-0479">Metal-binding</keyword>
<proteinExistence type="inferred from homology"/>
<dbReference type="InterPro" id="IPR017972">
    <property type="entry name" value="Cyt_P450_CS"/>
</dbReference>
<dbReference type="PRINTS" id="PR00465">
    <property type="entry name" value="EP450IV"/>
</dbReference>
<name>A0A9W4XN05_9PLEO</name>
<comment type="pathway">
    <text evidence="2">Mycotoxin biosynthesis.</text>
</comment>
<keyword evidence="6 7" id="KW-0408">Iron</keyword>
<dbReference type="InterPro" id="IPR036396">
    <property type="entry name" value="Cyt_P450_sf"/>
</dbReference>
<evidence type="ECO:0000256" key="3">
    <source>
        <dbReference type="ARBA" id="ARBA00010617"/>
    </source>
</evidence>
<evidence type="ECO:0000313" key="10">
    <source>
        <dbReference type="Proteomes" id="UP001152607"/>
    </source>
</evidence>
<dbReference type="InterPro" id="IPR002403">
    <property type="entry name" value="Cyt_P450_E_grp-IV"/>
</dbReference>
<evidence type="ECO:0000256" key="6">
    <source>
        <dbReference type="ARBA" id="ARBA00023004"/>
    </source>
</evidence>
<feature type="binding site" description="axial binding residue" evidence="7">
    <location>
        <position position="432"/>
    </location>
    <ligand>
        <name>heme</name>
        <dbReference type="ChEBI" id="CHEBI:30413"/>
    </ligand>
    <ligandPart>
        <name>Fe</name>
        <dbReference type="ChEBI" id="CHEBI:18248"/>
    </ligandPart>
</feature>
<evidence type="ECO:0000256" key="1">
    <source>
        <dbReference type="ARBA" id="ARBA00001971"/>
    </source>
</evidence>
<dbReference type="EMBL" id="CAOQHR010000005">
    <property type="protein sequence ID" value="CAI6334460.1"/>
    <property type="molecule type" value="Genomic_DNA"/>
</dbReference>
<dbReference type="AlphaFoldDB" id="A0A9W4XN05"/>
<evidence type="ECO:0008006" key="11">
    <source>
        <dbReference type="Google" id="ProtNLM"/>
    </source>
</evidence>
<dbReference type="PANTHER" id="PTHR46206">
    <property type="entry name" value="CYTOCHROME P450"/>
    <property type="match status" value="1"/>
</dbReference>
<dbReference type="GO" id="GO:0004497">
    <property type="term" value="F:monooxygenase activity"/>
    <property type="evidence" value="ECO:0007669"/>
    <property type="project" value="UniProtKB-KW"/>
</dbReference>
<reference evidence="9" key="1">
    <citation type="submission" date="2023-01" db="EMBL/GenBank/DDBJ databases">
        <authorList>
            <person name="Van Ghelder C."/>
            <person name="Rancurel C."/>
        </authorList>
    </citation>
    <scope>NUCLEOTIDE SEQUENCE</scope>
    <source>
        <strain evidence="9">CNCM I-4278</strain>
    </source>
</reference>
<evidence type="ECO:0000313" key="9">
    <source>
        <dbReference type="EMBL" id="CAI6334460.1"/>
    </source>
</evidence>
<dbReference type="PROSITE" id="PS00086">
    <property type="entry name" value="CYTOCHROME_P450"/>
    <property type="match status" value="1"/>
</dbReference>
<evidence type="ECO:0000256" key="8">
    <source>
        <dbReference type="RuleBase" id="RU000461"/>
    </source>
</evidence>